<protein>
    <submittedName>
        <fullName evidence="1">Uncharacterized protein</fullName>
    </submittedName>
</protein>
<dbReference type="Pfam" id="PF26639">
    <property type="entry name" value="Het-6_barrel"/>
    <property type="match status" value="1"/>
</dbReference>
<dbReference type="EMBL" id="ML994612">
    <property type="protein sequence ID" value="KAF2193868.1"/>
    <property type="molecule type" value="Genomic_DNA"/>
</dbReference>
<name>A0A6A6ET12_9PEZI</name>
<gene>
    <name evidence="1" type="ORF">K469DRAFT_186910</name>
</gene>
<reference evidence="1" key="1">
    <citation type="journal article" date="2020" name="Stud. Mycol.">
        <title>101 Dothideomycetes genomes: a test case for predicting lifestyles and emergence of pathogens.</title>
        <authorList>
            <person name="Haridas S."/>
            <person name="Albert R."/>
            <person name="Binder M."/>
            <person name="Bloem J."/>
            <person name="Labutti K."/>
            <person name="Salamov A."/>
            <person name="Andreopoulos B."/>
            <person name="Baker S."/>
            <person name="Barry K."/>
            <person name="Bills G."/>
            <person name="Bluhm B."/>
            <person name="Cannon C."/>
            <person name="Castanera R."/>
            <person name="Culley D."/>
            <person name="Daum C."/>
            <person name="Ezra D."/>
            <person name="Gonzalez J."/>
            <person name="Henrissat B."/>
            <person name="Kuo A."/>
            <person name="Liang C."/>
            <person name="Lipzen A."/>
            <person name="Lutzoni F."/>
            <person name="Magnuson J."/>
            <person name="Mondo S."/>
            <person name="Nolan M."/>
            <person name="Ohm R."/>
            <person name="Pangilinan J."/>
            <person name="Park H.-J."/>
            <person name="Ramirez L."/>
            <person name="Alfaro M."/>
            <person name="Sun H."/>
            <person name="Tritt A."/>
            <person name="Yoshinaga Y."/>
            <person name="Zwiers L.-H."/>
            <person name="Turgeon B."/>
            <person name="Goodwin S."/>
            <person name="Spatafora J."/>
            <person name="Crous P."/>
            <person name="Grigoriev I."/>
        </authorList>
    </citation>
    <scope>NUCLEOTIDE SEQUENCE</scope>
    <source>
        <strain evidence="1">CBS 207.26</strain>
    </source>
</reference>
<accession>A0A6A6ET12</accession>
<evidence type="ECO:0000313" key="1">
    <source>
        <dbReference type="EMBL" id="KAF2193868.1"/>
    </source>
</evidence>
<dbReference type="OrthoDB" id="2157530at2759"/>
<dbReference type="AlphaFoldDB" id="A0A6A6ET12"/>
<dbReference type="Proteomes" id="UP000800200">
    <property type="component" value="Unassembled WGS sequence"/>
</dbReference>
<organism evidence="1 2">
    <name type="scientific">Zopfia rhizophila CBS 207.26</name>
    <dbReference type="NCBI Taxonomy" id="1314779"/>
    <lineage>
        <taxon>Eukaryota</taxon>
        <taxon>Fungi</taxon>
        <taxon>Dikarya</taxon>
        <taxon>Ascomycota</taxon>
        <taxon>Pezizomycotina</taxon>
        <taxon>Dothideomycetes</taxon>
        <taxon>Dothideomycetes incertae sedis</taxon>
        <taxon>Zopfiaceae</taxon>
        <taxon>Zopfia</taxon>
    </lineage>
</organism>
<sequence length="185" mass="21122">MVGSGYVEEADNEFEESKGSVRRAERLKSCMAMAKKSELKRAVSEMIQSWFRTVIVIADQDDLGQQATTDYLHTHFPYYNQPKSTDKSAFNLVDDPGFRYVNPTARVDTQILNKHSFTTKAGLLGIRLRLIQEGDVLCVLFGACVPFILRTVQENRFVIVGEAYVDSTMDGEMMQKRSQYQERLF</sequence>
<keyword evidence="2" id="KW-1185">Reference proteome</keyword>
<evidence type="ECO:0000313" key="2">
    <source>
        <dbReference type="Proteomes" id="UP000800200"/>
    </source>
</evidence>
<proteinExistence type="predicted"/>